<protein>
    <submittedName>
        <fullName evidence="1">Uncharacterized protein</fullName>
    </submittedName>
</protein>
<keyword evidence="2" id="KW-1185">Reference proteome</keyword>
<evidence type="ECO:0000313" key="1">
    <source>
        <dbReference type="EMBL" id="KFA63008.1"/>
    </source>
</evidence>
<reference evidence="1 2" key="1">
    <citation type="journal article" date="2014" name="BMC Genomics">
        <title>Comparative genome sequencing reveals chemotype-specific gene clusters in the toxigenic black mold Stachybotrys.</title>
        <authorList>
            <person name="Semeiks J."/>
            <person name="Borek D."/>
            <person name="Otwinowski Z."/>
            <person name="Grishin N.V."/>
        </authorList>
    </citation>
    <scope>NUCLEOTIDE SEQUENCE [LARGE SCALE GENOMIC DNA]</scope>
    <source>
        <strain evidence="1 2">IBT 40285</strain>
    </source>
</reference>
<sequence length="223" mass="24551">MMSHSPEAPAAEPDTVDIHLPMFQPIRPRDAKVESQTPYVKLRINLRNSTTWAACSDTITRGYVMSLACDLLNKIMDPTIDQANLANDVKTIFGKDKLFGWAVSTNCKEVLDYLRPLLSTPEQTTCEVAAVAVYATLPKVEKAFPDAPLAVALNDLKTRRAIVNDPDVRLVLDHTIQVMTSMATMGQFSEAQALRNVHPLLSKSFGGVVRHLEGSAARLRLGH</sequence>
<organism evidence="1 2">
    <name type="scientific">Stachybotrys chlorohalonatus (strain IBT 40285)</name>
    <dbReference type="NCBI Taxonomy" id="1283841"/>
    <lineage>
        <taxon>Eukaryota</taxon>
        <taxon>Fungi</taxon>
        <taxon>Dikarya</taxon>
        <taxon>Ascomycota</taxon>
        <taxon>Pezizomycotina</taxon>
        <taxon>Sordariomycetes</taxon>
        <taxon>Hypocreomycetidae</taxon>
        <taxon>Hypocreales</taxon>
        <taxon>Stachybotryaceae</taxon>
        <taxon>Stachybotrys</taxon>
    </lineage>
</organism>
<gene>
    <name evidence="1" type="ORF">S40285_10620</name>
</gene>
<dbReference type="AlphaFoldDB" id="A0A084QGC3"/>
<evidence type="ECO:0000313" key="2">
    <source>
        <dbReference type="Proteomes" id="UP000028524"/>
    </source>
</evidence>
<dbReference type="HOGENOM" id="CLU_1240832_0_0_1"/>
<dbReference type="InParanoid" id="A0A084QGC3"/>
<proteinExistence type="predicted"/>
<dbReference type="EMBL" id="KL660767">
    <property type="protein sequence ID" value="KFA63008.1"/>
    <property type="molecule type" value="Genomic_DNA"/>
</dbReference>
<dbReference type="Proteomes" id="UP000028524">
    <property type="component" value="Unassembled WGS sequence"/>
</dbReference>
<accession>A0A084QGC3</accession>
<name>A0A084QGC3_STAC4</name>